<keyword evidence="2" id="KW-1185">Reference proteome</keyword>
<proteinExistence type="predicted"/>
<protein>
    <submittedName>
        <fullName evidence="1">Uncharacterized protein</fullName>
    </submittedName>
</protein>
<dbReference type="EMBL" id="CDMY01000768">
    <property type="protein sequence ID" value="CEM32868.1"/>
    <property type="molecule type" value="Genomic_DNA"/>
</dbReference>
<dbReference type="AlphaFoldDB" id="A0A0G4GQY8"/>
<dbReference type="VEuPathDB" id="CryptoDB:Vbra_10220"/>
<evidence type="ECO:0000313" key="2">
    <source>
        <dbReference type="Proteomes" id="UP000041254"/>
    </source>
</evidence>
<dbReference type="Proteomes" id="UP000041254">
    <property type="component" value="Unassembled WGS sequence"/>
</dbReference>
<gene>
    <name evidence="1" type="ORF">Vbra_10220</name>
</gene>
<evidence type="ECO:0000313" key="1">
    <source>
        <dbReference type="EMBL" id="CEM32868.1"/>
    </source>
</evidence>
<sequence length="92" mass="10256">MATAASNDVDATTILEATEGFVSVPATYCFRGSWNTRMMAQSPYGSPGGTYTPSTTEKKDHGDNTYLLRSLRRKSKHYQPIFNKGYKHTSEK</sequence>
<organism evidence="1 2">
    <name type="scientific">Vitrella brassicaformis (strain CCMP3155)</name>
    <dbReference type="NCBI Taxonomy" id="1169540"/>
    <lineage>
        <taxon>Eukaryota</taxon>
        <taxon>Sar</taxon>
        <taxon>Alveolata</taxon>
        <taxon>Colpodellida</taxon>
        <taxon>Vitrellaceae</taxon>
        <taxon>Vitrella</taxon>
    </lineage>
</organism>
<accession>A0A0G4GQY8</accession>
<name>A0A0G4GQY8_VITBC</name>
<reference evidence="1 2" key="1">
    <citation type="submission" date="2014-11" db="EMBL/GenBank/DDBJ databases">
        <authorList>
            <person name="Zhu J."/>
            <person name="Qi W."/>
            <person name="Song R."/>
        </authorList>
    </citation>
    <scope>NUCLEOTIDE SEQUENCE [LARGE SCALE GENOMIC DNA]</scope>
</reference>
<dbReference type="InParanoid" id="A0A0G4GQY8"/>